<evidence type="ECO:0000259" key="4">
    <source>
        <dbReference type="Pfam" id="PF00891"/>
    </source>
</evidence>
<dbReference type="EMBL" id="CAJPDT010000075">
    <property type="protein sequence ID" value="CAF9934199.1"/>
    <property type="molecule type" value="Genomic_DNA"/>
</dbReference>
<dbReference type="AlphaFoldDB" id="A0A8H3G3N6"/>
<evidence type="ECO:0000256" key="1">
    <source>
        <dbReference type="ARBA" id="ARBA00022603"/>
    </source>
</evidence>
<dbReference type="GO" id="GO:0032259">
    <property type="term" value="P:methylation"/>
    <property type="evidence" value="ECO:0007669"/>
    <property type="project" value="UniProtKB-KW"/>
</dbReference>
<dbReference type="InterPro" id="IPR012967">
    <property type="entry name" value="COMT_dimerisation"/>
</dbReference>
<dbReference type="InterPro" id="IPR029063">
    <property type="entry name" value="SAM-dependent_MTases_sf"/>
</dbReference>
<dbReference type="Pfam" id="PF00891">
    <property type="entry name" value="Methyltransf_2"/>
    <property type="match status" value="1"/>
</dbReference>
<evidence type="ECO:0000256" key="3">
    <source>
        <dbReference type="ARBA" id="ARBA00022691"/>
    </source>
</evidence>
<accession>A0A8H3G3N6</accession>
<keyword evidence="7" id="KW-1185">Reference proteome</keyword>
<reference evidence="6" key="1">
    <citation type="submission" date="2021-03" db="EMBL/GenBank/DDBJ databases">
        <authorList>
            <person name="Tagirdzhanova G."/>
        </authorList>
    </citation>
    <scope>NUCLEOTIDE SEQUENCE</scope>
</reference>
<evidence type="ECO:0000256" key="2">
    <source>
        <dbReference type="ARBA" id="ARBA00022679"/>
    </source>
</evidence>
<dbReference type="OrthoDB" id="1535081at2759"/>
<sequence>MTSDLINGSPSSGGIRNDEASTLIESVRDSMPSDGSFDRKRLKDLALKLSIALETPGETAQRIAYLPAQTAVVRIANRLNIFHILATSNGPKSGTELAKMVGAEHALLIRLLRYLVSVATIGEVGVDSYVATNVTRSLSVPKIAAGVDHVCDSIAPCILALPNFLRKTKYQNPTDLAHCPFQDAFSTTDTMFEWYPKNPENLESFNMWMTGQREGRANWLDFFPLEEQLVRGFKDGKSDVMLVDVGGGVGHEVQAIKEKYPAIPGRFVLQDVPSTIKQARLVPGMEAMEHDFLTPQPVKGSRVYYLRNILHDWPDDKSELILSQIAAAMTPGYSMILINELMIPDQGANAIATQLDICMMSVFAATERTDTQYAKLMDKAGLKVERTWSDTSDGAESIMKVVLKKESGPV</sequence>
<dbReference type="PANTHER" id="PTHR43712:SF1">
    <property type="entry name" value="HYPOTHETICAL O-METHYLTRANSFERASE (EUROFUNG)-RELATED"/>
    <property type="match status" value="1"/>
</dbReference>
<dbReference type="InterPro" id="IPR016461">
    <property type="entry name" value="COMT-like"/>
</dbReference>
<protein>
    <recommendedName>
        <fullName evidence="8">O-methyltransferase domain-containing protein</fullName>
    </recommendedName>
</protein>
<dbReference type="Gene3D" id="1.10.10.10">
    <property type="entry name" value="Winged helix-like DNA-binding domain superfamily/Winged helix DNA-binding domain"/>
    <property type="match status" value="1"/>
</dbReference>
<feature type="domain" description="O-methyltransferase C-terminal" evidence="4">
    <location>
        <begin position="240"/>
        <end position="382"/>
    </location>
</feature>
<evidence type="ECO:0008006" key="8">
    <source>
        <dbReference type="Google" id="ProtNLM"/>
    </source>
</evidence>
<dbReference type="PANTHER" id="PTHR43712">
    <property type="entry name" value="PUTATIVE (AFU_ORTHOLOGUE AFUA_4G14580)-RELATED"/>
    <property type="match status" value="1"/>
</dbReference>
<keyword evidence="3" id="KW-0949">S-adenosyl-L-methionine</keyword>
<dbReference type="SUPFAM" id="SSF46785">
    <property type="entry name" value="Winged helix' DNA-binding domain"/>
    <property type="match status" value="1"/>
</dbReference>
<dbReference type="Proteomes" id="UP000664534">
    <property type="component" value="Unassembled WGS sequence"/>
</dbReference>
<keyword evidence="2" id="KW-0808">Transferase</keyword>
<dbReference type="InterPro" id="IPR036388">
    <property type="entry name" value="WH-like_DNA-bd_sf"/>
</dbReference>
<dbReference type="InterPro" id="IPR036390">
    <property type="entry name" value="WH_DNA-bd_sf"/>
</dbReference>
<dbReference type="InterPro" id="IPR001077">
    <property type="entry name" value="COMT_C"/>
</dbReference>
<proteinExistence type="predicted"/>
<dbReference type="PROSITE" id="PS51683">
    <property type="entry name" value="SAM_OMT_II"/>
    <property type="match status" value="1"/>
</dbReference>
<dbReference type="Gene3D" id="3.40.50.150">
    <property type="entry name" value="Vaccinia Virus protein VP39"/>
    <property type="match status" value="1"/>
</dbReference>
<keyword evidence="1" id="KW-0489">Methyltransferase</keyword>
<organism evidence="6 7">
    <name type="scientific">Imshaugia aleurites</name>
    <dbReference type="NCBI Taxonomy" id="172621"/>
    <lineage>
        <taxon>Eukaryota</taxon>
        <taxon>Fungi</taxon>
        <taxon>Dikarya</taxon>
        <taxon>Ascomycota</taxon>
        <taxon>Pezizomycotina</taxon>
        <taxon>Lecanoromycetes</taxon>
        <taxon>OSLEUM clade</taxon>
        <taxon>Lecanoromycetidae</taxon>
        <taxon>Lecanorales</taxon>
        <taxon>Lecanorineae</taxon>
        <taxon>Parmeliaceae</taxon>
        <taxon>Imshaugia</taxon>
    </lineage>
</organism>
<evidence type="ECO:0000313" key="6">
    <source>
        <dbReference type="EMBL" id="CAF9934199.1"/>
    </source>
</evidence>
<gene>
    <name evidence="6" type="ORF">IMSHALPRED_009624</name>
</gene>
<feature type="domain" description="O-methyltransferase dimerisation" evidence="5">
    <location>
        <begin position="71"/>
        <end position="134"/>
    </location>
</feature>
<dbReference type="SUPFAM" id="SSF53335">
    <property type="entry name" value="S-adenosyl-L-methionine-dependent methyltransferases"/>
    <property type="match status" value="1"/>
</dbReference>
<comment type="caution">
    <text evidence="6">The sequence shown here is derived from an EMBL/GenBank/DDBJ whole genome shotgun (WGS) entry which is preliminary data.</text>
</comment>
<evidence type="ECO:0000259" key="5">
    <source>
        <dbReference type="Pfam" id="PF08100"/>
    </source>
</evidence>
<dbReference type="Pfam" id="PF08100">
    <property type="entry name" value="Dimerisation"/>
    <property type="match status" value="1"/>
</dbReference>
<evidence type="ECO:0000313" key="7">
    <source>
        <dbReference type="Proteomes" id="UP000664534"/>
    </source>
</evidence>
<dbReference type="GO" id="GO:0046983">
    <property type="term" value="F:protein dimerization activity"/>
    <property type="evidence" value="ECO:0007669"/>
    <property type="project" value="InterPro"/>
</dbReference>
<dbReference type="GO" id="GO:0008171">
    <property type="term" value="F:O-methyltransferase activity"/>
    <property type="evidence" value="ECO:0007669"/>
    <property type="project" value="InterPro"/>
</dbReference>
<name>A0A8H3G3N6_9LECA</name>